<protein>
    <submittedName>
        <fullName evidence="2">Uncharacterized protein</fullName>
    </submittedName>
</protein>
<proteinExistence type="predicted"/>
<accession>A0A7H4LX40</accession>
<name>A0A7H4LX40_9ENTR</name>
<reference evidence="2 3" key="1">
    <citation type="submission" date="2018-06" db="EMBL/GenBank/DDBJ databases">
        <authorList>
            <consortium name="Pathogen Informatics"/>
            <person name="Doyle S."/>
        </authorList>
    </citation>
    <scope>NUCLEOTIDE SEQUENCE [LARGE SCALE GENOMIC DNA]</scope>
    <source>
        <strain evidence="2 3">NCTC11694</strain>
    </source>
</reference>
<feature type="compositionally biased region" description="Basic and acidic residues" evidence="1">
    <location>
        <begin position="50"/>
        <end position="76"/>
    </location>
</feature>
<evidence type="ECO:0000313" key="3">
    <source>
        <dbReference type="Proteomes" id="UP000255050"/>
    </source>
</evidence>
<sequence length="76" mass="8757">MRDKHFQGEGLGLNGGHGSGIVGDKVDARAWLEQIDDHQTQRNRQQRGANKQEKGFREYTPERFRIAHFGDADHQR</sequence>
<gene>
    <name evidence="2" type="ORF">NCTC11694_01879</name>
</gene>
<dbReference type="EMBL" id="UGJR01000002">
    <property type="protein sequence ID" value="STR40716.1"/>
    <property type="molecule type" value="Genomic_DNA"/>
</dbReference>
<feature type="region of interest" description="Disordered" evidence="1">
    <location>
        <begin position="1"/>
        <end position="76"/>
    </location>
</feature>
<dbReference type="Proteomes" id="UP000255050">
    <property type="component" value="Unassembled WGS sequence"/>
</dbReference>
<feature type="compositionally biased region" description="Gly residues" evidence="1">
    <location>
        <begin position="9"/>
        <end position="21"/>
    </location>
</feature>
<evidence type="ECO:0000256" key="1">
    <source>
        <dbReference type="SAM" id="MobiDB-lite"/>
    </source>
</evidence>
<feature type="compositionally biased region" description="Basic and acidic residues" evidence="1">
    <location>
        <begin position="24"/>
        <end position="40"/>
    </location>
</feature>
<comment type="caution">
    <text evidence="2">The sequence shown here is derived from an EMBL/GenBank/DDBJ whole genome shotgun (WGS) entry which is preliminary data.</text>
</comment>
<dbReference type="AlphaFoldDB" id="A0A7H4LX40"/>
<organism evidence="2 3">
    <name type="scientific">Klebsiella michiganensis</name>
    <dbReference type="NCBI Taxonomy" id="1134687"/>
    <lineage>
        <taxon>Bacteria</taxon>
        <taxon>Pseudomonadati</taxon>
        <taxon>Pseudomonadota</taxon>
        <taxon>Gammaproteobacteria</taxon>
        <taxon>Enterobacterales</taxon>
        <taxon>Enterobacteriaceae</taxon>
        <taxon>Klebsiella/Raoultella group</taxon>
        <taxon>Klebsiella</taxon>
    </lineage>
</organism>
<evidence type="ECO:0000313" key="2">
    <source>
        <dbReference type="EMBL" id="STR40716.1"/>
    </source>
</evidence>